<dbReference type="FunFam" id="3.30.420.40:FF:000404">
    <property type="entry name" value="Major actin"/>
    <property type="match status" value="1"/>
</dbReference>
<keyword evidence="8" id="KW-1185">Reference proteome</keyword>
<dbReference type="SMART" id="SM00268">
    <property type="entry name" value="ACTIN"/>
    <property type="match status" value="1"/>
</dbReference>
<sequence length="379" mass="41879">MGTLPYFLSRLKLAFEVILSFANIELITQADLLCRTMYTKAGFAGDDGPRVVFPTIVGYDGGFDNKTYVGDSALANREMLSLTNPIEHGSITNWDDMEKIWNHTFVNELQVAPAEYPVLMTEPPLNPKIEREKATQIMLEAFEVPAFSLGIGAVLALHASGRTTGLSVGCGHGSVDCVPVYEGFALPHAILRQDIGGKEITEYLANRLDGNSLSSDIFRDMKEKHCYVALDAEEESQRNIQQSYALPDGRFIEIGAEIFQAPEVLFQPAMIGREISGIHEQAYNSIFKCDLDIRRDLYGNVILSGGTSMLPGIADRLHQHLTSLSPANIKVKVVAPPERRYSTWIGGSILSSLSTFQDRWVTKEAYEESGPGVVHRVCF</sequence>
<accession>A0A5N6UGM9</accession>
<dbReference type="InterPro" id="IPR043129">
    <property type="entry name" value="ATPase_NBD"/>
</dbReference>
<proteinExistence type="inferred from homology"/>
<dbReference type="EMBL" id="ML738715">
    <property type="protein sequence ID" value="KAE8157720.1"/>
    <property type="molecule type" value="Genomic_DNA"/>
</dbReference>
<dbReference type="Proteomes" id="UP000326950">
    <property type="component" value="Unassembled WGS sequence"/>
</dbReference>
<dbReference type="OrthoDB" id="4494070at2759"/>
<evidence type="ECO:0000256" key="1">
    <source>
        <dbReference type="ARBA" id="ARBA00004245"/>
    </source>
</evidence>
<organism evidence="7 8">
    <name type="scientific">Aspergillus tamarii</name>
    <dbReference type="NCBI Taxonomy" id="41984"/>
    <lineage>
        <taxon>Eukaryota</taxon>
        <taxon>Fungi</taxon>
        <taxon>Dikarya</taxon>
        <taxon>Ascomycota</taxon>
        <taxon>Pezizomycotina</taxon>
        <taxon>Eurotiomycetes</taxon>
        <taxon>Eurotiomycetidae</taxon>
        <taxon>Eurotiales</taxon>
        <taxon>Aspergillaceae</taxon>
        <taxon>Aspergillus</taxon>
        <taxon>Aspergillus subgen. Circumdati</taxon>
    </lineage>
</organism>
<dbReference type="PANTHER" id="PTHR11937">
    <property type="entry name" value="ACTIN"/>
    <property type="match status" value="1"/>
</dbReference>
<evidence type="ECO:0000313" key="8">
    <source>
        <dbReference type="Proteomes" id="UP000326950"/>
    </source>
</evidence>
<dbReference type="InterPro" id="IPR004000">
    <property type="entry name" value="Actin"/>
</dbReference>
<keyword evidence="4" id="KW-0067">ATP-binding</keyword>
<keyword evidence="5" id="KW-0206">Cytoskeleton</keyword>
<comment type="subcellular location">
    <subcellularLocation>
        <location evidence="1">Cytoplasm</location>
        <location evidence="1">Cytoskeleton</location>
    </subcellularLocation>
</comment>
<dbReference type="Pfam" id="PF00022">
    <property type="entry name" value="Actin"/>
    <property type="match status" value="1"/>
</dbReference>
<protein>
    <submittedName>
        <fullName evidence="7">Actin family</fullName>
    </submittedName>
</protein>
<evidence type="ECO:0000256" key="5">
    <source>
        <dbReference type="ARBA" id="ARBA00023212"/>
    </source>
</evidence>
<dbReference type="FunFam" id="3.30.420.40:FF:000148">
    <property type="entry name" value="Actin, alpha skeletal muscle"/>
    <property type="match status" value="1"/>
</dbReference>
<evidence type="ECO:0000256" key="6">
    <source>
        <dbReference type="RuleBase" id="RU000487"/>
    </source>
</evidence>
<keyword evidence="3" id="KW-0547">Nucleotide-binding</keyword>
<evidence type="ECO:0000256" key="2">
    <source>
        <dbReference type="ARBA" id="ARBA00022490"/>
    </source>
</evidence>
<name>A0A5N6UGM9_ASPTM</name>
<gene>
    <name evidence="7" type="ORF">BDV40DRAFT_304888</name>
</gene>
<evidence type="ECO:0000256" key="3">
    <source>
        <dbReference type="ARBA" id="ARBA00022741"/>
    </source>
</evidence>
<dbReference type="SUPFAM" id="SSF53067">
    <property type="entry name" value="Actin-like ATPase domain"/>
    <property type="match status" value="2"/>
</dbReference>
<dbReference type="Gene3D" id="3.90.640.10">
    <property type="entry name" value="Actin, Chain A, domain 4"/>
    <property type="match status" value="1"/>
</dbReference>
<dbReference type="PRINTS" id="PR00190">
    <property type="entry name" value="ACTIN"/>
</dbReference>
<dbReference type="Gene3D" id="3.30.420.40">
    <property type="match status" value="2"/>
</dbReference>
<dbReference type="AlphaFoldDB" id="A0A5N6UGM9"/>
<dbReference type="GO" id="GO:0005856">
    <property type="term" value="C:cytoskeleton"/>
    <property type="evidence" value="ECO:0007669"/>
    <property type="project" value="UniProtKB-SubCell"/>
</dbReference>
<comment type="similarity">
    <text evidence="6">Belongs to the actin family.</text>
</comment>
<dbReference type="GO" id="GO:0005524">
    <property type="term" value="F:ATP binding"/>
    <property type="evidence" value="ECO:0007669"/>
    <property type="project" value="UniProtKB-KW"/>
</dbReference>
<evidence type="ECO:0000256" key="4">
    <source>
        <dbReference type="ARBA" id="ARBA00022840"/>
    </source>
</evidence>
<evidence type="ECO:0000313" key="7">
    <source>
        <dbReference type="EMBL" id="KAE8157720.1"/>
    </source>
</evidence>
<keyword evidence="2" id="KW-0963">Cytoplasm</keyword>
<reference evidence="7 8" key="1">
    <citation type="submission" date="2019-04" db="EMBL/GenBank/DDBJ databases">
        <title>Friends and foes A comparative genomics study of 23 Aspergillus species from section Flavi.</title>
        <authorList>
            <consortium name="DOE Joint Genome Institute"/>
            <person name="Kjaerbolling I."/>
            <person name="Vesth T."/>
            <person name="Frisvad J.C."/>
            <person name="Nybo J.L."/>
            <person name="Theobald S."/>
            <person name="Kildgaard S."/>
            <person name="Isbrandt T."/>
            <person name="Kuo A."/>
            <person name="Sato A."/>
            <person name="Lyhne E.K."/>
            <person name="Kogle M.E."/>
            <person name="Wiebenga A."/>
            <person name="Kun R.S."/>
            <person name="Lubbers R.J."/>
            <person name="Makela M.R."/>
            <person name="Barry K."/>
            <person name="Chovatia M."/>
            <person name="Clum A."/>
            <person name="Daum C."/>
            <person name="Haridas S."/>
            <person name="He G."/>
            <person name="LaButti K."/>
            <person name="Lipzen A."/>
            <person name="Mondo S."/>
            <person name="Riley R."/>
            <person name="Salamov A."/>
            <person name="Simmons B.A."/>
            <person name="Magnuson J.K."/>
            <person name="Henrissat B."/>
            <person name="Mortensen U.H."/>
            <person name="Larsen T.O."/>
            <person name="Devries R.P."/>
            <person name="Grigoriev I.V."/>
            <person name="Machida M."/>
            <person name="Baker S.E."/>
            <person name="Andersen M.R."/>
        </authorList>
    </citation>
    <scope>NUCLEOTIDE SEQUENCE [LARGE SCALE GENOMIC DNA]</scope>
    <source>
        <strain evidence="7 8">CBS 117626</strain>
    </source>
</reference>